<reference evidence="1 2" key="1">
    <citation type="submission" date="2023-07" db="EMBL/GenBank/DDBJ databases">
        <title>Genomic Encyclopedia of Type Strains, Phase IV (KMG-IV): sequencing the most valuable type-strain genomes for metagenomic binning, comparative biology and taxonomic classification.</title>
        <authorList>
            <person name="Goeker M."/>
        </authorList>
    </citation>
    <scope>NUCLEOTIDE SEQUENCE [LARGE SCALE GENOMIC DNA]</scope>
    <source>
        <strain evidence="1 2">DSM 15561</strain>
    </source>
</reference>
<protein>
    <submittedName>
        <fullName evidence="1">Uncharacterized protein</fullName>
    </submittedName>
</protein>
<keyword evidence="2" id="KW-1185">Reference proteome</keyword>
<evidence type="ECO:0000313" key="2">
    <source>
        <dbReference type="Proteomes" id="UP001235094"/>
    </source>
</evidence>
<dbReference type="RefSeq" id="WP_306889570.1">
    <property type="nucleotide sequence ID" value="NZ_JAUSVR010000004.1"/>
</dbReference>
<dbReference type="EMBL" id="JAUSVR010000004">
    <property type="protein sequence ID" value="MDQ0510858.1"/>
    <property type="molecule type" value="Genomic_DNA"/>
</dbReference>
<organism evidence="1 2">
    <name type="scientific">Ancylobacter amanitiformis</name>
    <dbReference type="NCBI Taxonomy" id="217069"/>
    <lineage>
        <taxon>Bacteria</taxon>
        <taxon>Pseudomonadati</taxon>
        <taxon>Pseudomonadota</taxon>
        <taxon>Alphaproteobacteria</taxon>
        <taxon>Hyphomicrobiales</taxon>
        <taxon>Xanthobacteraceae</taxon>
        <taxon>Ancylobacter</taxon>
    </lineage>
</organism>
<proteinExistence type="predicted"/>
<dbReference type="Proteomes" id="UP001235094">
    <property type="component" value="Unassembled WGS sequence"/>
</dbReference>
<gene>
    <name evidence="1" type="ORF">QOZ99_001746</name>
</gene>
<accession>A0ABU0LQB4</accession>
<sequence>MVQRTKRHFTPSDAENMQKDIRAFHHLVRTWAGQVQPGTTIYALIEVLNGDLIVADGVLNATIHQQAYEWPLGRAGLP</sequence>
<comment type="caution">
    <text evidence="1">The sequence shown here is derived from an EMBL/GenBank/DDBJ whole genome shotgun (WGS) entry which is preliminary data.</text>
</comment>
<name>A0ABU0LQB4_9HYPH</name>
<evidence type="ECO:0000313" key="1">
    <source>
        <dbReference type="EMBL" id="MDQ0510858.1"/>
    </source>
</evidence>